<dbReference type="InterPro" id="IPR012919">
    <property type="entry name" value="SUN_dom"/>
</dbReference>
<feature type="region of interest" description="Disordered" evidence="7">
    <location>
        <begin position="391"/>
        <end position="425"/>
    </location>
</feature>
<name>A0A3P9C5C9_9CICH</name>
<keyword evidence="11" id="KW-1185">Reference proteome</keyword>
<dbReference type="GO" id="GO:0005637">
    <property type="term" value="C:nuclear inner membrane"/>
    <property type="evidence" value="ECO:0007669"/>
    <property type="project" value="UniProtKB-SubCell"/>
</dbReference>
<evidence type="ECO:0000313" key="10">
    <source>
        <dbReference type="Ensembl" id="ENSMZEP00005017483.1"/>
    </source>
</evidence>
<accession>A0A3P9C5C9</accession>
<feature type="domain" description="SUN" evidence="9">
    <location>
        <begin position="735"/>
        <end position="896"/>
    </location>
</feature>
<dbReference type="GO" id="GO:0034993">
    <property type="term" value="C:meiotic nuclear membrane microtubule tethering complex"/>
    <property type="evidence" value="ECO:0007669"/>
    <property type="project" value="TreeGrafter"/>
</dbReference>
<reference evidence="10" key="3">
    <citation type="submission" date="2025-09" db="UniProtKB">
        <authorList>
            <consortium name="Ensembl"/>
        </authorList>
    </citation>
    <scope>IDENTIFICATION</scope>
</reference>
<dbReference type="InterPro" id="IPR045119">
    <property type="entry name" value="SUN1-5"/>
</dbReference>
<dbReference type="GO" id="GO:0043495">
    <property type="term" value="F:protein-membrane adaptor activity"/>
    <property type="evidence" value="ECO:0007669"/>
    <property type="project" value="TreeGrafter"/>
</dbReference>
<dbReference type="Pfam" id="PF07738">
    <property type="entry name" value="Sad1_UNC"/>
    <property type="match status" value="1"/>
</dbReference>
<keyword evidence="2 8" id="KW-1133">Transmembrane helix</keyword>
<dbReference type="GeneID" id="101485780"/>
<feature type="region of interest" description="Disordered" evidence="7">
    <location>
        <begin position="58"/>
        <end position="81"/>
    </location>
</feature>
<dbReference type="PANTHER" id="PTHR12911:SF23">
    <property type="entry name" value="SUN DOMAIN-CONTAINING PROTEIN 1"/>
    <property type="match status" value="1"/>
</dbReference>
<dbReference type="STRING" id="106582.ENSMZEP00005017483"/>
<sequence>MSDEDLQSWGWTDLSTYSSSDSEKELQVTSFLRARVMSRRSLRLDEGLLDRSLPRGSASFSAGGGDWRNSRSLRSRRSQQHSVSCSESLLDAPHKPTVMALHNSSLHSVASDASLLSSLQNESSIQEQTQVDAFWGLDHDSDSKESTIIAEQGSVALNSTLIGLDTLCSKHPGQASRVFCKDCSALKSEPPLGEKEAGSASSKYTTDTSSTLMVPRASESEEPEPSTIYYRDRSRRRRTDVLQLWLDSCWLRIRRAAACCVSALTHTWQVCRGLKVNIQPDNGHRVRPGRGGAMSLTESSQRELQPNGSLCRTAGDAFRWLDTRWRHMTTNTPLSWFPVLLVVLSLLFLLFGLRWFGPAVLQLLLPAVNITEWRPAVSNIPALSSNSFLSSESQSGEGDVDESKEAGLLHSKPSPAETAAGEEEVGAAAEDAERLIRLEQSLMVLWERVEAGGRRAEQRHRELLRLYTGLQQLSSAQRDGVEASLSALLDQQLSELRKQLDEERWQREEVRRQDLLQQQTQTSRLDQLELQLQKLVAKTMEVQWRREAAGSLLSPSPTTLPAAVSVDRQSHDALLAEVVRLEAALGDVRRDVKLLSRCQDSCQQLATIQQAILGQVSAQVREEVRALLFSNQLTAGGDAAALPESLLRWLSERYVSEADLQAALASLELSILQNISLQLEQRRGEETVREPVLHAAEGVGATVTQEDVRAAVKDALRLFSEDRTGLADYALESGGGSILSTRCSETYETKAALLSLFGVPLCYLSQSPRAVIQPDVHPGNCWAFRGSTGFLVIRLSMRVLPSAFTLEHIPKALAPSGTLHSAPRDFAVYGLANESQERGKLLGTYTYDQDGDALQTFAVSEENGEAFQIIEVQVLSNWGHEEYTCMYRFRVHGTPGDV</sequence>
<reference evidence="10" key="2">
    <citation type="submission" date="2025-08" db="UniProtKB">
        <authorList>
            <consortium name="Ensembl"/>
        </authorList>
    </citation>
    <scope>IDENTIFICATION</scope>
</reference>
<evidence type="ECO:0000256" key="8">
    <source>
        <dbReference type="SAM" id="Phobius"/>
    </source>
</evidence>
<organism evidence="10 11">
    <name type="scientific">Maylandia zebra</name>
    <name type="common">zebra mbuna</name>
    <dbReference type="NCBI Taxonomy" id="106582"/>
    <lineage>
        <taxon>Eukaryota</taxon>
        <taxon>Metazoa</taxon>
        <taxon>Chordata</taxon>
        <taxon>Craniata</taxon>
        <taxon>Vertebrata</taxon>
        <taxon>Euteleostomi</taxon>
        <taxon>Actinopterygii</taxon>
        <taxon>Neopterygii</taxon>
        <taxon>Teleostei</taxon>
        <taxon>Neoteleostei</taxon>
        <taxon>Acanthomorphata</taxon>
        <taxon>Ovalentaria</taxon>
        <taxon>Cichlomorphae</taxon>
        <taxon>Cichliformes</taxon>
        <taxon>Cichlidae</taxon>
        <taxon>African cichlids</taxon>
        <taxon>Pseudocrenilabrinae</taxon>
        <taxon>Haplochromini</taxon>
        <taxon>Maylandia</taxon>
        <taxon>Maylandia zebra complex</taxon>
    </lineage>
</organism>
<keyword evidence="3 6" id="KW-0175">Coiled coil</keyword>
<evidence type="ECO:0000256" key="3">
    <source>
        <dbReference type="ARBA" id="ARBA00023054"/>
    </source>
</evidence>
<dbReference type="Gene3D" id="2.60.120.260">
    <property type="entry name" value="Galactose-binding domain-like"/>
    <property type="match status" value="1"/>
</dbReference>
<evidence type="ECO:0000256" key="7">
    <source>
        <dbReference type="SAM" id="MobiDB-lite"/>
    </source>
</evidence>
<dbReference type="GeneTree" id="ENSGT00940000155830"/>
<feature type="region of interest" description="Disordered" evidence="7">
    <location>
        <begin position="190"/>
        <end position="226"/>
    </location>
</feature>
<dbReference type="FunFam" id="2.60.120.260:FF:000009">
    <property type="entry name" value="SUN domain-containing protein 1 isoform X1"/>
    <property type="match status" value="1"/>
</dbReference>
<dbReference type="Ensembl" id="ENSMZET00005018040.1">
    <property type="protein sequence ID" value="ENSMZEP00005017483.1"/>
    <property type="gene ID" value="ENSMZEG00005013160.1"/>
</dbReference>
<keyword evidence="1 8" id="KW-0812">Transmembrane</keyword>
<evidence type="ECO:0000256" key="2">
    <source>
        <dbReference type="ARBA" id="ARBA00022989"/>
    </source>
</evidence>
<evidence type="ECO:0000256" key="4">
    <source>
        <dbReference type="ARBA" id="ARBA00023136"/>
    </source>
</evidence>
<dbReference type="RefSeq" id="XP_012778449.1">
    <property type="nucleotide sequence ID" value="XM_012922995.1"/>
</dbReference>
<protein>
    <submittedName>
        <fullName evidence="10">SUN domain-containing protein 1</fullName>
    </submittedName>
</protein>
<evidence type="ECO:0000256" key="1">
    <source>
        <dbReference type="ARBA" id="ARBA00022692"/>
    </source>
</evidence>
<proteinExistence type="predicted"/>
<feature type="transmembrane region" description="Helical" evidence="8">
    <location>
        <begin position="334"/>
        <end position="356"/>
    </location>
</feature>
<feature type="compositionally biased region" description="Polar residues" evidence="7">
    <location>
        <begin position="199"/>
        <end position="212"/>
    </location>
</feature>
<evidence type="ECO:0000259" key="9">
    <source>
        <dbReference type="PROSITE" id="PS51469"/>
    </source>
</evidence>
<keyword evidence="4 8" id="KW-0472">Membrane</keyword>
<dbReference type="Proteomes" id="UP000265160">
    <property type="component" value="LG3"/>
</dbReference>
<reference evidence="10 11" key="1">
    <citation type="journal article" date="2014" name="Nature">
        <title>The genomic substrate for adaptive radiation in African cichlid fish.</title>
        <authorList>
            <person name="Brawand D."/>
            <person name="Wagner C.E."/>
            <person name="Li Y.I."/>
            <person name="Malinsky M."/>
            <person name="Keller I."/>
            <person name="Fan S."/>
            <person name="Simakov O."/>
            <person name="Ng A.Y."/>
            <person name="Lim Z.W."/>
            <person name="Bezault E."/>
            <person name="Turner-Maier J."/>
            <person name="Johnson J."/>
            <person name="Alcazar R."/>
            <person name="Noh H.J."/>
            <person name="Russell P."/>
            <person name="Aken B."/>
            <person name="Alfoldi J."/>
            <person name="Amemiya C."/>
            <person name="Azzouzi N."/>
            <person name="Baroiller J.F."/>
            <person name="Barloy-Hubler F."/>
            <person name="Berlin A."/>
            <person name="Bloomquist R."/>
            <person name="Carleton K.L."/>
            <person name="Conte M.A."/>
            <person name="D'Cotta H."/>
            <person name="Eshel O."/>
            <person name="Gaffney L."/>
            <person name="Galibert F."/>
            <person name="Gante H.F."/>
            <person name="Gnerre S."/>
            <person name="Greuter L."/>
            <person name="Guyon R."/>
            <person name="Haddad N.S."/>
            <person name="Haerty W."/>
            <person name="Harris R.M."/>
            <person name="Hofmann H.A."/>
            <person name="Hourlier T."/>
            <person name="Hulata G."/>
            <person name="Jaffe D.B."/>
            <person name="Lara M."/>
            <person name="Lee A.P."/>
            <person name="MacCallum I."/>
            <person name="Mwaiko S."/>
            <person name="Nikaido M."/>
            <person name="Nishihara H."/>
            <person name="Ozouf-Costaz C."/>
            <person name="Penman D.J."/>
            <person name="Przybylski D."/>
            <person name="Rakotomanga M."/>
            <person name="Renn S.C.P."/>
            <person name="Ribeiro F.J."/>
            <person name="Ron M."/>
            <person name="Salzburger W."/>
            <person name="Sanchez-Pulido L."/>
            <person name="Santos M.E."/>
            <person name="Searle S."/>
            <person name="Sharpe T."/>
            <person name="Swofford R."/>
            <person name="Tan F.J."/>
            <person name="Williams L."/>
            <person name="Young S."/>
            <person name="Yin S."/>
            <person name="Okada N."/>
            <person name="Kocher T.D."/>
            <person name="Miska E.A."/>
            <person name="Lander E.S."/>
            <person name="Venkatesh B."/>
            <person name="Fernald R.D."/>
            <person name="Meyer A."/>
            <person name="Ponting C.P."/>
            <person name="Streelman J.T."/>
            <person name="Lindblad-Toh K."/>
            <person name="Seehausen O."/>
            <person name="Di Palma F."/>
        </authorList>
    </citation>
    <scope>NUCLEOTIDE SEQUENCE</scope>
</reference>
<dbReference type="PROSITE" id="PS51469">
    <property type="entry name" value="SUN"/>
    <property type="match status" value="1"/>
</dbReference>
<evidence type="ECO:0000313" key="11">
    <source>
        <dbReference type="Proteomes" id="UP000265160"/>
    </source>
</evidence>
<comment type="subcellular location">
    <subcellularLocation>
        <location evidence="5">Nucleus inner membrane</location>
        <topology evidence="5">Single-pass type II membrane protein</topology>
    </subcellularLocation>
</comment>
<evidence type="ECO:0000256" key="5">
    <source>
        <dbReference type="ARBA" id="ARBA00037816"/>
    </source>
</evidence>
<evidence type="ECO:0000256" key="6">
    <source>
        <dbReference type="SAM" id="Coils"/>
    </source>
</evidence>
<dbReference type="AlphaFoldDB" id="A0A3P9C5C9"/>
<dbReference type="PANTHER" id="PTHR12911">
    <property type="entry name" value="SAD1/UNC-84-LIKE PROTEIN-RELATED"/>
    <property type="match status" value="1"/>
</dbReference>
<feature type="coiled-coil region" evidence="6">
    <location>
        <begin position="486"/>
        <end position="538"/>
    </location>
</feature>